<dbReference type="Proteomes" id="UP001163324">
    <property type="component" value="Chromosome 9"/>
</dbReference>
<reference evidence="1" key="1">
    <citation type="submission" date="2022-10" db="EMBL/GenBank/DDBJ databases">
        <title>Complete Genome of Trichothecium roseum strain YXFP-22015, a Plant Pathogen Isolated from Citrus.</title>
        <authorList>
            <person name="Wang Y."/>
            <person name="Zhu L."/>
        </authorList>
    </citation>
    <scope>NUCLEOTIDE SEQUENCE</scope>
    <source>
        <strain evidence="1">YXFP-22015</strain>
    </source>
</reference>
<name>A0ACC0UT56_9HYPO</name>
<proteinExistence type="predicted"/>
<organism evidence="1 2">
    <name type="scientific">Trichothecium roseum</name>
    <dbReference type="NCBI Taxonomy" id="47278"/>
    <lineage>
        <taxon>Eukaryota</taxon>
        <taxon>Fungi</taxon>
        <taxon>Dikarya</taxon>
        <taxon>Ascomycota</taxon>
        <taxon>Pezizomycotina</taxon>
        <taxon>Sordariomycetes</taxon>
        <taxon>Hypocreomycetidae</taxon>
        <taxon>Hypocreales</taxon>
        <taxon>Hypocreales incertae sedis</taxon>
        <taxon>Trichothecium</taxon>
    </lineage>
</organism>
<evidence type="ECO:0000313" key="2">
    <source>
        <dbReference type="Proteomes" id="UP001163324"/>
    </source>
</evidence>
<gene>
    <name evidence="1" type="ORF">N3K66_008869</name>
</gene>
<accession>A0ACC0UT56</accession>
<evidence type="ECO:0000313" key="1">
    <source>
        <dbReference type="EMBL" id="KAI9896697.1"/>
    </source>
</evidence>
<comment type="caution">
    <text evidence="1">The sequence shown here is derived from an EMBL/GenBank/DDBJ whole genome shotgun (WGS) entry which is preliminary data.</text>
</comment>
<keyword evidence="2" id="KW-1185">Reference proteome</keyword>
<protein>
    <submittedName>
        <fullName evidence="1">Uncharacterized protein</fullName>
    </submittedName>
</protein>
<dbReference type="EMBL" id="CM047948">
    <property type="protein sequence ID" value="KAI9896697.1"/>
    <property type="molecule type" value="Genomic_DNA"/>
</dbReference>
<sequence length="1294" mass="147330">MEGEAPDRDDVPSPHGSAEELADEEEYEGGNYYDEDDPHFQMLLKLGYGKHIPENVDNDHSHENHGHPKLTDPNKEHWMMWEEWDPGVLKDHQETLMLQFEILTRPEITAFYQLDAERRGRLVDGTYDERQAWLVSCFDAMLNIALPKHLDPLPEKKPMTQTSLDKYRTIYQRVKLDDPADSIRMLEICPGETGQPLEGRLFSESLTSPKTVYEALSYAWGPVVPYKDMINIRINGLIQRVTPSLYEALISLRLTDRCRTLWVDSICINQGDLGERAEQVTLMSRIYNRAERTIVHLGASTTVSKAFFNFLRLPVCEVGPPCGNCGFSHSDNYWRQLPGDACTNAGLDEAHVLEGFIDVCSRRWWDRVWVLQEFVLSKEDPSFYCGRDVISNRLLSKNFSKVYHWVMHRKMHPNPVLHCKHFSCNGDRWRHLDKEEEGDEAKAVDGNKLAISDGDKTSRQTCAEVQVIDAETGAVRERGSMADVGEDRALGRNNEHRKTTGNIRGIGRTGQNDRDSTQVEGTEGEESKIKVEEDRDDGGDDSDDDGTASSMSFANPKRWRGIGMATQEAPSSEWSKWGSHVWKADAVMKRRSTCRSWHTPNYFFMTLQASCTDPHDIVYGVRELIEPSFRDIFVPDYTMSISKLYTRLAAYVLIIHRWTDMFWYFPHRVSITHTPGVKSVKGVPSWVPDFTRPYPARDDEQKPNKRNGERVIRLGDMPLIIDRVLFLKGWLLDEIIDVYPLPKHDGFKILQQLWYLERVYDKPPYMLIDGKQFKESVGIWAMLEEYHGFTPYPSIAWATRYSNELPHDISLVHVISALGNFEDIPGTIGASIDKVEELVRRQMEVEAEGSYEETISDEQRAEEFRGRARDIKVRLVSLCVDLISDKWLDFIGICTFDYENLRAQVRHRLIPSTPWMLPRLMKKRVRSFDEDEENLTNPPLTTAVLQRPMMYGSLLNAIANGAESEEELELRQEAVMMLADTVCKATESLVGSQGKVSYVDLGDSEGKTLEEFYPSSSRQDKEDDRKEPQGYNSDTKYAHRPSQVAVDDFLMSFLSTDEPGIYKDGPIIVWSGPIAKQGSAERREMANFASRPQNPWRSLVTDDSSQGDSLPEDSEHDSGRNVNGSVPGLQSVRRSESGSNLGSEAESDQSDESIPTSPSGLGRHWRRTQQRDPGSPHSLLTDLITFLAGREFFYTQTGLIGLTGPGTHGVRDGDDLMLFRHSSFPVIARLEPSPMLGNPKRRRREEPTKRMRREILGTAIVRDIDANGVALEDIKFPEGFEPLCGAEPGMFRFK</sequence>